<comment type="caution">
    <text evidence="3">The sequence shown here is derived from an EMBL/GenBank/DDBJ whole genome shotgun (WGS) entry which is preliminary data.</text>
</comment>
<keyword evidence="1" id="KW-1133">Transmembrane helix</keyword>
<evidence type="ECO:0000259" key="2">
    <source>
        <dbReference type="Pfam" id="PF01926"/>
    </source>
</evidence>
<name>A0ABP8MZ38_9BACT</name>
<evidence type="ECO:0000256" key="1">
    <source>
        <dbReference type="SAM" id="Phobius"/>
    </source>
</evidence>
<organism evidence="3 4">
    <name type="scientific">Novipirellula rosea</name>
    <dbReference type="NCBI Taxonomy" id="1031540"/>
    <lineage>
        <taxon>Bacteria</taxon>
        <taxon>Pseudomonadati</taxon>
        <taxon>Planctomycetota</taxon>
        <taxon>Planctomycetia</taxon>
        <taxon>Pirellulales</taxon>
        <taxon>Pirellulaceae</taxon>
        <taxon>Novipirellula</taxon>
    </lineage>
</organism>
<reference evidence="4" key="1">
    <citation type="journal article" date="2019" name="Int. J. Syst. Evol. Microbiol.">
        <title>The Global Catalogue of Microorganisms (GCM) 10K type strain sequencing project: providing services to taxonomists for standard genome sequencing and annotation.</title>
        <authorList>
            <consortium name="The Broad Institute Genomics Platform"/>
            <consortium name="The Broad Institute Genome Sequencing Center for Infectious Disease"/>
            <person name="Wu L."/>
            <person name="Ma J."/>
        </authorList>
    </citation>
    <scope>NUCLEOTIDE SEQUENCE [LARGE SCALE GENOMIC DNA]</scope>
    <source>
        <strain evidence="4">JCM 17759</strain>
    </source>
</reference>
<protein>
    <submittedName>
        <fullName evidence="3">GTPase domain-containing protein</fullName>
    </submittedName>
</protein>
<dbReference type="Gene3D" id="3.40.50.300">
    <property type="entry name" value="P-loop containing nucleotide triphosphate hydrolases"/>
    <property type="match status" value="1"/>
</dbReference>
<dbReference type="EMBL" id="BAABGA010000039">
    <property type="protein sequence ID" value="GAA4457149.1"/>
    <property type="molecule type" value="Genomic_DNA"/>
</dbReference>
<keyword evidence="1" id="KW-0812">Transmembrane</keyword>
<feature type="transmembrane region" description="Helical" evidence="1">
    <location>
        <begin position="331"/>
        <end position="352"/>
    </location>
</feature>
<accession>A0ABP8MZ38</accession>
<keyword evidence="1" id="KW-0472">Membrane</keyword>
<dbReference type="Pfam" id="PF01926">
    <property type="entry name" value="MMR_HSR1"/>
    <property type="match status" value="1"/>
</dbReference>
<dbReference type="CDD" id="cd00882">
    <property type="entry name" value="Ras_like_GTPase"/>
    <property type="match status" value="1"/>
</dbReference>
<evidence type="ECO:0000313" key="4">
    <source>
        <dbReference type="Proteomes" id="UP001500840"/>
    </source>
</evidence>
<proteinExistence type="predicted"/>
<dbReference type="InterPro" id="IPR006073">
    <property type="entry name" value="GTP-bd"/>
</dbReference>
<sequence length="391" mass="43027">MALARWNWRSGRPEDDAVYEKQIQEIRDKTPVPAIWLFGKTGSGKSSVVRFLTGAEDATIGEGYRPETKTSRRFDFPDSLEPLLSFLDTRGLAEANYDPSDDIAASADSTQLMIVTVRIADHALHRVIEPLRRIRKASPHRPIMLVLTCLHEVTGGLDLSDGPDPFAHADVADSKTPPVPDPLPALIQEKVSQFAGLHDAVIPVDLTQLEDGFADPNFGGDRLKHAILDQLPLAYRQAILTLNDTETENASSRQTRARWQVLASSALAGTAGAVPVPWVDIPIVLGIQTHLAMKLAKIYDQEITPARWAVLSSAAGTRVAVRLGMRGILKFIPWVGIAAGAATSFAFTYALGMSWDWYFADLRQGHVPSSDQLKEIFAEELKRGHELWRAK</sequence>
<dbReference type="SUPFAM" id="SSF52540">
    <property type="entry name" value="P-loop containing nucleoside triphosphate hydrolases"/>
    <property type="match status" value="1"/>
</dbReference>
<keyword evidence="4" id="KW-1185">Reference proteome</keyword>
<feature type="domain" description="G" evidence="2">
    <location>
        <begin position="35"/>
        <end position="148"/>
    </location>
</feature>
<gene>
    <name evidence="3" type="ORF">GCM10023156_33540</name>
</gene>
<dbReference type="Proteomes" id="UP001500840">
    <property type="component" value="Unassembled WGS sequence"/>
</dbReference>
<dbReference type="RefSeq" id="WP_345323840.1">
    <property type="nucleotide sequence ID" value="NZ_BAABGA010000039.1"/>
</dbReference>
<evidence type="ECO:0000313" key="3">
    <source>
        <dbReference type="EMBL" id="GAA4457149.1"/>
    </source>
</evidence>
<dbReference type="InterPro" id="IPR027417">
    <property type="entry name" value="P-loop_NTPase"/>
</dbReference>